<proteinExistence type="inferred from homology"/>
<dbReference type="STRING" id="1364.LP2241_50192"/>
<dbReference type="HOGENOM" id="CLU_049737_1_0_9"/>
<evidence type="ECO:0000313" key="4">
    <source>
        <dbReference type="Proteomes" id="UP000033166"/>
    </source>
</evidence>
<comment type="similarity">
    <text evidence="1">Belongs to the EssB family.</text>
</comment>
<gene>
    <name evidence="3" type="ORF">LACPI_1836</name>
</gene>
<dbReference type="InterPro" id="IPR018778">
    <property type="entry name" value="T7SS_EssB"/>
</dbReference>
<organism evidence="3 4">
    <name type="scientific">Pseudolactococcus piscium MKFS47</name>
    <dbReference type="NCBI Taxonomy" id="297352"/>
    <lineage>
        <taxon>Bacteria</taxon>
        <taxon>Bacillati</taxon>
        <taxon>Bacillota</taxon>
        <taxon>Bacilli</taxon>
        <taxon>Lactobacillales</taxon>
        <taxon>Streptococcaceae</taxon>
        <taxon>Pseudolactococcus</taxon>
    </lineage>
</organism>
<dbReference type="KEGG" id="lpk:LACPI_1836"/>
<dbReference type="Pfam" id="PF10140">
    <property type="entry name" value="YukC"/>
    <property type="match status" value="1"/>
</dbReference>
<evidence type="ECO:0000313" key="3">
    <source>
        <dbReference type="EMBL" id="CEN29036.1"/>
    </source>
</evidence>
<dbReference type="Gene3D" id="1.25.40.680">
    <property type="entry name" value="Type VII secretion system EssB, C-terminal-like domain"/>
    <property type="match status" value="1"/>
</dbReference>
<dbReference type="Gene3D" id="1.10.510.10">
    <property type="entry name" value="Transferase(Phosphotransferase) domain 1"/>
    <property type="match status" value="1"/>
</dbReference>
<dbReference type="RefSeq" id="WP_047916054.1">
    <property type="nucleotide sequence ID" value="NZ_LN774769.1"/>
</dbReference>
<keyword evidence="2" id="KW-0472">Membrane</keyword>
<dbReference type="InterPro" id="IPR042565">
    <property type="entry name" value="T7SS_EssB_C"/>
</dbReference>
<dbReference type="NCBIfam" id="TIGR03926">
    <property type="entry name" value="T7_EssB"/>
    <property type="match status" value="1"/>
</dbReference>
<feature type="transmembrane region" description="Helical" evidence="2">
    <location>
        <begin position="204"/>
        <end position="224"/>
    </location>
</feature>
<keyword evidence="2" id="KW-0812">Transmembrane</keyword>
<accession>A0A0D6DZ25</accession>
<dbReference type="Proteomes" id="UP000033166">
    <property type="component" value="Chromosome I"/>
</dbReference>
<name>A0A0D6DZ25_9LACT</name>
<sequence>MKLFNGKAYLECAKSDDKVQIIVDKTQYDKGAIATIQSYCQVEQIADDLTISYTLPQGAIPFAQAANQARTKLEKLRLANKLSQLIGLTNDYQIPYLHPENMYMVGGQLVVIHSGLRGILTPDHQEAALFLDNLKSLILSLFMPKLPYEKILAGLSALDDKFAKRVVEADGTEDLFAFLRQEMARTEAKLKATKRLVSKRTYQVYRVVGVLAIMIALISGISWYRASTSDKQKKDIIEAQTSFIINNYAKAQTDLEKYEPKALNKSAKYILAVSSINLADLTAAQKQVVLNQVSIKSDDNTLNYWLYMGRGEFEKSLNLAQNLGDEQLTLLAYTDLYQATKLNDKMAGAKKQKRLADYSKQIDELTKKLGK</sequence>
<reference evidence="4" key="1">
    <citation type="submission" date="2015-01" db="EMBL/GenBank/DDBJ databases">
        <authorList>
            <person name="Andreevskaya M."/>
        </authorList>
    </citation>
    <scope>NUCLEOTIDE SEQUENCE [LARGE SCALE GENOMIC DNA]</scope>
    <source>
        <strain evidence="4">MKFS47</strain>
    </source>
</reference>
<keyword evidence="2" id="KW-1133">Transmembrane helix</keyword>
<dbReference type="AlphaFoldDB" id="A0A0D6DZ25"/>
<evidence type="ECO:0000256" key="2">
    <source>
        <dbReference type="SAM" id="Phobius"/>
    </source>
</evidence>
<dbReference type="EMBL" id="LN774769">
    <property type="protein sequence ID" value="CEN29036.1"/>
    <property type="molecule type" value="Genomic_DNA"/>
</dbReference>
<evidence type="ECO:0000256" key="1">
    <source>
        <dbReference type="ARBA" id="ARBA00010163"/>
    </source>
</evidence>
<protein>
    <submittedName>
        <fullName evidence="3">EssB family protein</fullName>
    </submittedName>
</protein>